<organism evidence="1 2">
    <name type="scientific">Sulfuriroseicoccus oceanibius</name>
    <dbReference type="NCBI Taxonomy" id="2707525"/>
    <lineage>
        <taxon>Bacteria</taxon>
        <taxon>Pseudomonadati</taxon>
        <taxon>Verrucomicrobiota</taxon>
        <taxon>Verrucomicrobiia</taxon>
        <taxon>Verrucomicrobiales</taxon>
        <taxon>Verrucomicrobiaceae</taxon>
        <taxon>Sulfuriroseicoccus</taxon>
    </lineage>
</organism>
<accession>A0A6B3L7W1</accession>
<protein>
    <submittedName>
        <fullName evidence="1">BamA/TamA family outer membrane protein</fullName>
    </submittedName>
</protein>
<evidence type="ECO:0000313" key="2">
    <source>
        <dbReference type="Proteomes" id="UP000475117"/>
    </source>
</evidence>
<dbReference type="AlphaFoldDB" id="A0A6B3L7W1"/>
<dbReference type="KEGG" id="soa:G3M56_007935"/>
<gene>
    <name evidence="1" type="ORF">G3M56_007935</name>
</gene>
<dbReference type="RefSeq" id="WP_164361815.1">
    <property type="nucleotide sequence ID" value="NZ_CP066776.1"/>
</dbReference>
<sequence length="434" mass="48680">MKPSPLTHTLAALGTAATLTTSLHAQEIYLAQGQSEKEKSTITLPYAFPSETMDLAFGVASATTGGFNQPQSAYGWGVMGSSNSSYGVYFGGLNFNAPGSKRLFVDPLIGASRYTEMRSYQNIPNQIGPFDTKAGSNESDEEDYLTGKGWDVFVDARFRYLLPIGHGKNTTIHTYSMDNGLISDGFTGAEAFNPLTSGRSYIRFAPYYRSKKYSEDTTDALLSATNGLELGLEWDNRDFIASPSRGERFKFLIARDFGWFNSDSTYTTWEFEANKFFSLPETSWARQQVLALSMWTADTPTWSDNADGSVSGRAPEFRSPRLGGFNRMRAFPFDRYNDASAIYYTAEYRIIPQWNPWADINWINNWLEPAWWQIVPFVEIGRVAPSYDLGTLHEDMQWDAGVSLRFMLKKSVVRVDCAVSDESSSVWVMLGQPF</sequence>
<reference evidence="1 2" key="1">
    <citation type="submission" date="2020-12" db="EMBL/GenBank/DDBJ databases">
        <title>Sulforoseuscoccus oceanibium gen. nov., sp. nov., a representative of the phylum Verrucomicrobia with special cytoplasmic membrane, and proposal of Sulforoseuscoccusaceae fam. nov.</title>
        <authorList>
            <person name="Xi F."/>
        </authorList>
    </citation>
    <scope>NUCLEOTIDE SEQUENCE [LARGE SCALE GENOMIC DNA]</scope>
    <source>
        <strain evidence="1 2">T37</strain>
    </source>
</reference>
<dbReference type="Gene3D" id="2.40.160.50">
    <property type="entry name" value="membrane protein fhac: a member of the omp85/tpsb transporter family"/>
    <property type="match status" value="1"/>
</dbReference>
<evidence type="ECO:0000313" key="1">
    <source>
        <dbReference type="EMBL" id="QQL43826.1"/>
    </source>
</evidence>
<keyword evidence="2" id="KW-1185">Reference proteome</keyword>
<proteinExistence type="predicted"/>
<dbReference type="Proteomes" id="UP000475117">
    <property type="component" value="Chromosome"/>
</dbReference>
<dbReference type="EMBL" id="CP066776">
    <property type="protein sequence ID" value="QQL43826.1"/>
    <property type="molecule type" value="Genomic_DNA"/>
</dbReference>
<name>A0A6B3L7W1_9BACT</name>